<dbReference type="EC" id="7.1.1.2" evidence="3 17"/>
<evidence type="ECO:0000256" key="1">
    <source>
        <dbReference type="ARBA" id="ARBA00004448"/>
    </source>
</evidence>
<dbReference type="EMBL" id="JN543886">
    <property type="protein sequence ID" value="AFO12796.1"/>
    <property type="molecule type" value="Genomic_DNA"/>
</dbReference>
<evidence type="ECO:0000259" key="20">
    <source>
        <dbReference type="Pfam" id="PF06444"/>
    </source>
</evidence>
<dbReference type="InterPro" id="IPR003917">
    <property type="entry name" value="NADH_UbQ_OxRdtase_chain2"/>
</dbReference>
<organism evidence="21">
    <name type="scientific">Chondrodactylus bibronii</name>
    <name type="common">Bibron's thick-toed gecko</name>
    <name type="synonym">Pachydactylus bibronii</name>
    <dbReference type="NCBI Taxonomy" id="502494"/>
    <lineage>
        <taxon>Eukaryota</taxon>
        <taxon>Metazoa</taxon>
        <taxon>Chordata</taxon>
        <taxon>Craniata</taxon>
        <taxon>Vertebrata</taxon>
        <taxon>Euteleostomi</taxon>
        <taxon>Lepidosauria</taxon>
        <taxon>Squamata</taxon>
        <taxon>Bifurcata</taxon>
        <taxon>Gekkota</taxon>
        <taxon>Gekkonidae</taxon>
        <taxon>Gekkoninae</taxon>
        <taxon>Chondrodactylus</taxon>
    </lineage>
</organism>
<feature type="transmembrane region" description="Helical" evidence="17">
    <location>
        <begin position="178"/>
        <end position="196"/>
    </location>
</feature>
<keyword evidence="9 17" id="KW-1278">Translocase</keyword>
<dbReference type="Pfam" id="PF00361">
    <property type="entry name" value="Proton_antipo_M"/>
    <property type="match status" value="1"/>
</dbReference>
<keyword evidence="15 17" id="KW-0472">Membrane</keyword>
<reference evidence="21" key="1">
    <citation type="submission" date="2011-08" db="EMBL/GenBank/DDBJ databases">
        <title>A long-known new species of gecko allied to Pachydactylus bicolor (Squamata: Gekkonidae) from the central Namibian coast.</title>
        <authorList>
            <person name="Heinicke M.P."/>
            <person name="Adderly L."/>
            <person name="Bauer A.M."/>
            <person name="Jackman T.R."/>
        </authorList>
    </citation>
    <scope>NUCLEOTIDE SEQUENCE</scope>
</reference>
<dbReference type="GO" id="GO:0005743">
    <property type="term" value="C:mitochondrial inner membrane"/>
    <property type="evidence" value="ECO:0007669"/>
    <property type="project" value="UniProtKB-SubCell"/>
</dbReference>
<keyword evidence="12 17" id="KW-0520">NAD</keyword>
<dbReference type="GO" id="GO:0008137">
    <property type="term" value="F:NADH dehydrogenase (ubiquinone) activity"/>
    <property type="evidence" value="ECO:0007669"/>
    <property type="project" value="UniProtKB-EC"/>
</dbReference>
<proteinExistence type="inferred from homology"/>
<evidence type="ECO:0000259" key="19">
    <source>
        <dbReference type="Pfam" id="PF00361"/>
    </source>
</evidence>
<dbReference type="GO" id="GO:0006120">
    <property type="term" value="P:mitochondrial electron transport, NADH to ubiquinone"/>
    <property type="evidence" value="ECO:0007669"/>
    <property type="project" value="InterPro"/>
</dbReference>
<feature type="signal peptide" evidence="18">
    <location>
        <begin position="1"/>
        <end position="15"/>
    </location>
</feature>
<evidence type="ECO:0000256" key="9">
    <source>
        <dbReference type="ARBA" id="ARBA00022967"/>
    </source>
</evidence>
<evidence type="ECO:0000256" key="16">
    <source>
        <dbReference type="ARBA" id="ARBA00049551"/>
    </source>
</evidence>
<keyword evidence="5" id="KW-0813">Transport</keyword>
<evidence type="ECO:0000256" key="18">
    <source>
        <dbReference type="SAM" id="SignalP"/>
    </source>
</evidence>
<evidence type="ECO:0000256" key="12">
    <source>
        <dbReference type="ARBA" id="ARBA00023027"/>
    </source>
</evidence>
<dbReference type="InterPro" id="IPR050175">
    <property type="entry name" value="Complex_I_Subunit_2"/>
</dbReference>
<evidence type="ECO:0000256" key="4">
    <source>
        <dbReference type="ARBA" id="ARBA00021008"/>
    </source>
</evidence>
<dbReference type="AlphaFoldDB" id="J7FI65"/>
<keyword evidence="14 17" id="KW-0496">Mitochondrion</keyword>
<feature type="transmembrane region" description="Helical" evidence="17">
    <location>
        <begin position="277"/>
        <end position="304"/>
    </location>
</feature>
<feature type="chain" id="PRO_5012271736" description="NADH-ubiquinone oxidoreductase chain 2" evidence="18">
    <location>
        <begin position="16"/>
        <end position="346"/>
    </location>
</feature>
<gene>
    <name evidence="21" type="primary">ND2</name>
</gene>
<feature type="transmembrane region" description="Helical" evidence="17">
    <location>
        <begin position="152"/>
        <end position="171"/>
    </location>
</feature>
<comment type="similarity">
    <text evidence="2 17">Belongs to the complex I subunit 2 family.</text>
</comment>
<dbReference type="PRINTS" id="PR01436">
    <property type="entry name" value="NADHDHGNASE2"/>
</dbReference>
<dbReference type="InterPro" id="IPR010933">
    <property type="entry name" value="NADH_DH_su2_C"/>
</dbReference>
<evidence type="ECO:0000256" key="7">
    <source>
        <dbReference type="ARBA" id="ARBA00022692"/>
    </source>
</evidence>
<feature type="domain" description="NADH:quinone oxidoreductase/Mrp antiporter transmembrane" evidence="19">
    <location>
        <begin position="23"/>
        <end position="284"/>
    </location>
</feature>
<keyword evidence="6 17" id="KW-0679">Respiratory chain</keyword>
<evidence type="ECO:0000256" key="15">
    <source>
        <dbReference type="ARBA" id="ARBA00023136"/>
    </source>
</evidence>
<feature type="transmembrane region" description="Helical" evidence="17">
    <location>
        <begin position="325"/>
        <end position="343"/>
    </location>
</feature>
<comment type="function">
    <text evidence="17">Core subunit of the mitochondrial membrane respiratory chain NADH dehydrogenase (Complex I) which catalyzes electron transfer from NADH through the respiratory chain, using ubiquinone as an electron acceptor. Essential for the catalytic activity and assembly of complex I.</text>
</comment>
<feature type="domain" description="NADH dehydrogenase subunit 2 C-terminal" evidence="20">
    <location>
        <begin position="290"/>
        <end position="343"/>
    </location>
</feature>
<keyword evidence="10 17" id="KW-0249">Electron transport</keyword>
<keyword evidence="13 17" id="KW-0830">Ubiquinone</keyword>
<evidence type="ECO:0000256" key="6">
    <source>
        <dbReference type="ARBA" id="ARBA00022660"/>
    </source>
</evidence>
<comment type="subcellular location">
    <subcellularLocation>
        <location evidence="1 17">Mitochondrion inner membrane</location>
        <topology evidence="1 17">Multi-pass membrane protein</topology>
    </subcellularLocation>
</comment>
<name>J7FI65_CHOBB</name>
<geneLocation type="mitochondrion" evidence="21"/>
<evidence type="ECO:0000256" key="3">
    <source>
        <dbReference type="ARBA" id="ARBA00012944"/>
    </source>
</evidence>
<evidence type="ECO:0000256" key="14">
    <source>
        <dbReference type="ARBA" id="ARBA00023128"/>
    </source>
</evidence>
<feature type="transmembrane region" description="Helical" evidence="17">
    <location>
        <begin position="202"/>
        <end position="219"/>
    </location>
</feature>
<dbReference type="InterPro" id="IPR001750">
    <property type="entry name" value="ND/Mrp_TM"/>
</dbReference>
<evidence type="ECO:0000256" key="11">
    <source>
        <dbReference type="ARBA" id="ARBA00022989"/>
    </source>
</evidence>
<protein>
    <recommendedName>
        <fullName evidence="4 17">NADH-ubiquinone oxidoreductase chain 2</fullName>
        <ecNumber evidence="3 17">7.1.1.2</ecNumber>
    </recommendedName>
</protein>
<keyword evidence="7 17" id="KW-0812">Transmembrane</keyword>
<feature type="transmembrane region" description="Helical" evidence="17">
    <location>
        <begin position="56"/>
        <end position="73"/>
    </location>
</feature>
<keyword evidence="11 17" id="KW-1133">Transmembrane helix</keyword>
<keyword evidence="18" id="KW-0732">Signal</keyword>
<evidence type="ECO:0000256" key="10">
    <source>
        <dbReference type="ARBA" id="ARBA00022982"/>
    </source>
</evidence>
<dbReference type="PANTHER" id="PTHR46552">
    <property type="entry name" value="NADH-UBIQUINONE OXIDOREDUCTASE CHAIN 2"/>
    <property type="match status" value="1"/>
</dbReference>
<accession>J7FI65</accession>
<dbReference type="PANTHER" id="PTHR46552:SF1">
    <property type="entry name" value="NADH-UBIQUINONE OXIDOREDUCTASE CHAIN 2"/>
    <property type="match status" value="1"/>
</dbReference>
<evidence type="ECO:0000256" key="2">
    <source>
        <dbReference type="ARBA" id="ARBA00007012"/>
    </source>
</evidence>
<dbReference type="Pfam" id="PF06444">
    <property type="entry name" value="NADH_dehy_S2_C"/>
    <property type="match status" value="1"/>
</dbReference>
<feature type="transmembrane region" description="Helical" evidence="17">
    <location>
        <begin position="240"/>
        <end position="257"/>
    </location>
</feature>
<keyword evidence="8 17" id="KW-0999">Mitochondrion inner membrane</keyword>
<evidence type="ECO:0000256" key="8">
    <source>
        <dbReference type="ARBA" id="ARBA00022792"/>
    </source>
</evidence>
<comment type="catalytic activity">
    <reaction evidence="16 17">
        <text>a ubiquinone + NADH + 5 H(+)(in) = a ubiquinol + NAD(+) + 4 H(+)(out)</text>
        <dbReference type="Rhea" id="RHEA:29091"/>
        <dbReference type="Rhea" id="RHEA-COMP:9565"/>
        <dbReference type="Rhea" id="RHEA-COMP:9566"/>
        <dbReference type="ChEBI" id="CHEBI:15378"/>
        <dbReference type="ChEBI" id="CHEBI:16389"/>
        <dbReference type="ChEBI" id="CHEBI:17976"/>
        <dbReference type="ChEBI" id="CHEBI:57540"/>
        <dbReference type="ChEBI" id="CHEBI:57945"/>
        <dbReference type="EC" id="7.1.1.2"/>
    </reaction>
</comment>
<evidence type="ECO:0000256" key="13">
    <source>
        <dbReference type="ARBA" id="ARBA00023075"/>
    </source>
</evidence>
<evidence type="ECO:0000256" key="5">
    <source>
        <dbReference type="ARBA" id="ARBA00022448"/>
    </source>
</evidence>
<sequence>MNPMVFALLITTLSASTLLTMSSHHWLLAWLGLELNTMSILPVIMKPHHPRATEAATKYFIIQTLAAALILFASTLNAWQSGQWNITVSPSPVVSNIILAAIMLKMGIAPAHMWYPDVIQGTTMTTAAVISTWQKLAPLALLYLTINHMQTNTLLLMGTTSALIGGWVGLNQTQTRKILAMSSIAHMGWLLTALAMNPNLATLTMFTYLMMTAAVFLHLDTTTTKTLKDLGTAWSQSPTLMTFTSMTLLSMGGLPPLTGFMPKLLILKELITMKTPVIATILALASLPSLYFYTRMAYIATLTTPPGTMSNKYKWRLKTNRNHNPTMMTTMAIMLLPLTPLLYTPY</sequence>
<evidence type="ECO:0000313" key="21">
    <source>
        <dbReference type="EMBL" id="AFO12796.1"/>
    </source>
</evidence>
<feature type="transmembrane region" description="Helical" evidence="17">
    <location>
        <begin position="93"/>
        <end position="115"/>
    </location>
</feature>
<evidence type="ECO:0000256" key="17">
    <source>
        <dbReference type="RuleBase" id="RU003403"/>
    </source>
</evidence>